<dbReference type="AlphaFoldDB" id="A0A9X4KH37"/>
<gene>
    <name evidence="1" type="ORF">OMP38_15245</name>
</gene>
<comment type="caution">
    <text evidence="1">The sequence shown here is derived from an EMBL/GenBank/DDBJ whole genome shotgun (WGS) entry which is preliminary data.</text>
</comment>
<keyword evidence="2" id="KW-1185">Reference proteome</keyword>
<evidence type="ECO:0000313" key="2">
    <source>
        <dbReference type="Proteomes" id="UP001153387"/>
    </source>
</evidence>
<dbReference type="RefSeq" id="WP_277565895.1">
    <property type="nucleotide sequence ID" value="NZ_JAPDHZ010000003.1"/>
</dbReference>
<evidence type="ECO:0000313" key="1">
    <source>
        <dbReference type="EMBL" id="MDG0792068.1"/>
    </source>
</evidence>
<proteinExistence type="predicted"/>
<reference evidence="1 2" key="1">
    <citation type="submission" date="2022-10" db="EMBL/GenBank/DDBJ databases">
        <title>Comparative genomic analysis of Cohnella hashimotonis sp. nov., isolated from the International Space Station.</title>
        <authorList>
            <person name="Simpson A."/>
            <person name="Venkateswaran K."/>
        </authorList>
    </citation>
    <scope>NUCLEOTIDE SEQUENCE [LARGE SCALE GENOMIC DNA]</scope>
    <source>
        <strain evidence="1 2">DSM 18997</strain>
    </source>
</reference>
<dbReference type="Proteomes" id="UP001153387">
    <property type="component" value="Unassembled WGS sequence"/>
</dbReference>
<name>A0A9X4KH37_9BACL</name>
<sequence>MNGRTPRCAMIGVQNDGALVYGGDLETYVMEERDSYERIG</sequence>
<dbReference type="EMBL" id="JAPDHZ010000003">
    <property type="protein sequence ID" value="MDG0792068.1"/>
    <property type="molecule type" value="Genomic_DNA"/>
</dbReference>
<accession>A0A9X4KH37</accession>
<protein>
    <submittedName>
        <fullName evidence="1">Uncharacterized protein</fullName>
    </submittedName>
</protein>
<organism evidence="1 2">
    <name type="scientific">Cohnella ginsengisoli</name>
    <dbReference type="NCBI Taxonomy" id="425004"/>
    <lineage>
        <taxon>Bacteria</taxon>
        <taxon>Bacillati</taxon>
        <taxon>Bacillota</taxon>
        <taxon>Bacilli</taxon>
        <taxon>Bacillales</taxon>
        <taxon>Paenibacillaceae</taxon>
        <taxon>Cohnella</taxon>
    </lineage>
</organism>